<name>T1A5R9_9ZZZZ</name>
<feature type="region of interest" description="Disordered" evidence="1">
    <location>
        <begin position="85"/>
        <end position="109"/>
    </location>
</feature>
<protein>
    <submittedName>
        <fullName evidence="2">Rieske-I iron sulfur protein</fullName>
    </submittedName>
</protein>
<feature type="non-terminal residue" evidence="2">
    <location>
        <position position="1"/>
    </location>
</feature>
<proteinExistence type="predicted"/>
<dbReference type="GO" id="GO:0051537">
    <property type="term" value="F:2 iron, 2 sulfur cluster binding"/>
    <property type="evidence" value="ECO:0007669"/>
    <property type="project" value="InterPro"/>
</dbReference>
<sequence>PPFISYYPAGKCGNFNNGRAIIHCICHGSTYDPFVSQTSDGGGAAILTGPTVLPIPQTLLKTDAQGNIYAYSMIGPPVKDHFTSLTGGTGVSGRSQASNLTPSNQQCPA</sequence>
<accession>T1A5R9</accession>
<comment type="caution">
    <text evidence="2">The sequence shown here is derived from an EMBL/GenBank/DDBJ whole genome shotgun (WGS) entry which is preliminary data.</text>
</comment>
<gene>
    <name evidence="2" type="ORF">B2A_06617</name>
</gene>
<organism evidence="2">
    <name type="scientific">mine drainage metagenome</name>
    <dbReference type="NCBI Taxonomy" id="410659"/>
    <lineage>
        <taxon>unclassified sequences</taxon>
        <taxon>metagenomes</taxon>
        <taxon>ecological metagenomes</taxon>
    </lineage>
</organism>
<reference evidence="2" key="1">
    <citation type="submission" date="2013-08" db="EMBL/GenBank/DDBJ databases">
        <authorList>
            <person name="Mendez C."/>
            <person name="Richter M."/>
            <person name="Ferrer M."/>
            <person name="Sanchez J."/>
        </authorList>
    </citation>
    <scope>NUCLEOTIDE SEQUENCE</scope>
</reference>
<dbReference type="EMBL" id="AUZZ01004697">
    <property type="protein sequence ID" value="EQD52248.1"/>
    <property type="molecule type" value="Genomic_DNA"/>
</dbReference>
<dbReference type="InterPro" id="IPR036922">
    <property type="entry name" value="Rieske_2Fe-2S_sf"/>
</dbReference>
<evidence type="ECO:0000313" key="2">
    <source>
        <dbReference type="EMBL" id="EQD52248.1"/>
    </source>
</evidence>
<dbReference type="Gene3D" id="2.102.10.10">
    <property type="entry name" value="Rieske [2Fe-2S] iron-sulphur domain"/>
    <property type="match status" value="1"/>
</dbReference>
<reference evidence="2" key="2">
    <citation type="journal article" date="2014" name="ISME J.">
        <title>Microbial stratification in low pH oxic and suboxic macroscopic growths along an acid mine drainage.</title>
        <authorList>
            <person name="Mendez-Garcia C."/>
            <person name="Mesa V."/>
            <person name="Sprenger R.R."/>
            <person name="Richter M."/>
            <person name="Diez M.S."/>
            <person name="Solano J."/>
            <person name="Bargiela R."/>
            <person name="Golyshina O.V."/>
            <person name="Manteca A."/>
            <person name="Ramos J.L."/>
            <person name="Gallego J.R."/>
            <person name="Llorente I."/>
            <person name="Martins Dos Santos V.A."/>
            <person name="Jensen O.N."/>
            <person name="Pelaez A.I."/>
            <person name="Sanchez J."/>
            <person name="Ferrer M."/>
        </authorList>
    </citation>
    <scope>NUCLEOTIDE SEQUENCE</scope>
</reference>
<evidence type="ECO:0000256" key="1">
    <source>
        <dbReference type="SAM" id="MobiDB-lite"/>
    </source>
</evidence>
<dbReference type="SUPFAM" id="SSF50022">
    <property type="entry name" value="ISP domain"/>
    <property type="match status" value="1"/>
</dbReference>
<feature type="compositionally biased region" description="Polar residues" evidence="1">
    <location>
        <begin position="92"/>
        <end position="109"/>
    </location>
</feature>
<dbReference type="AlphaFoldDB" id="T1A5R9"/>